<keyword evidence="1" id="KW-0560">Oxidoreductase</keyword>
<dbReference type="Pfam" id="PF00106">
    <property type="entry name" value="adh_short"/>
    <property type="match status" value="1"/>
</dbReference>
<dbReference type="PANTHER" id="PTHR43157">
    <property type="entry name" value="PHOSPHATIDYLINOSITOL-GLYCAN BIOSYNTHESIS CLASS F PROTEIN-RELATED"/>
    <property type="match status" value="1"/>
</dbReference>
<dbReference type="EMBL" id="JAAONZ010000007">
    <property type="protein sequence ID" value="NHO66151.1"/>
    <property type="molecule type" value="Genomic_DNA"/>
</dbReference>
<dbReference type="GO" id="GO:0016491">
    <property type="term" value="F:oxidoreductase activity"/>
    <property type="evidence" value="ECO:0007669"/>
    <property type="project" value="UniProtKB-KW"/>
</dbReference>
<dbReference type="InterPro" id="IPR036291">
    <property type="entry name" value="NAD(P)-bd_dom_sf"/>
</dbReference>
<dbReference type="RefSeq" id="WP_167186438.1">
    <property type="nucleotide sequence ID" value="NZ_JAAONZ010000007.1"/>
</dbReference>
<evidence type="ECO:0000313" key="2">
    <source>
        <dbReference type="EMBL" id="NHO66151.1"/>
    </source>
</evidence>
<dbReference type="InterPro" id="IPR002347">
    <property type="entry name" value="SDR_fam"/>
</dbReference>
<sequence>MNTSFQRVAVVTGASAGIGLAAAKALAAQGWRIIAIGRNPQRTAAAEQEIRSVSSSDQVNMLQADLALMADAARLVDEIANLTDRVDVLINNAGGMASQKVITPEGLEENFAGNHLGPFLLTTRLLPLLRRAAKDAPKGSVRILNTSSDGSEMIPGMNLDDLQTFETYSNGLAYCSGKLANVLFARALAKRLQADGIVAHAFHPGTVGSNFFSHTDASVQERYRDMDKLTPEQGADTLIWLATDEEPGNSNGGYFYERKPRTPNPLVDDAALVERLWEVSEQLIAKAMA</sequence>
<dbReference type="Gene3D" id="3.40.50.720">
    <property type="entry name" value="NAD(P)-binding Rossmann-like Domain"/>
    <property type="match status" value="1"/>
</dbReference>
<protein>
    <submittedName>
        <fullName evidence="2">SDR family NAD(P)-dependent oxidoreductase</fullName>
    </submittedName>
</protein>
<organism evidence="2 3">
    <name type="scientific">Pseudomaricurvus hydrocarbonicus</name>
    <dbReference type="NCBI Taxonomy" id="1470433"/>
    <lineage>
        <taxon>Bacteria</taxon>
        <taxon>Pseudomonadati</taxon>
        <taxon>Pseudomonadota</taxon>
        <taxon>Gammaproteobacteria</taxon>
        <taxon>Cellvibrionales</taxon>
        <taxon>Cellvibrionaceae</taxon>
        <taxon>Pseudomaricurvus</taxon>
    </lineage>
</organism>
<dbReference type="PANTHER" id="PTHR43157:SF31">
    <property type="entry name" value="PHOSPHATIDYLINOSITOL-GLYCAN BIOSYNTHESIS CLASS F PROTEIN"/>
    <property type="match status" value="1"/>
</dbReference>
<dbReference type="AlphaFoldDB" id="A0A9E5JVC5"/>
<evidence type="ECO:0000313" key="3">
    <source>
        <dbReference type="Proteomes" id="UP000787472"/>
    </source>
</evidence>
<dbReference type="PRINTS" id="PR00081">
    <property type="entry name" value="GDHRDH"/>
</dbReference>
<keyword evidence="3" id="KW-1185">Reference proteome</keyword>
<gene>
    <name evidence="2" type="ORF">G8770_11395</name>
</gene>
<name>A0A9E5JVC5_9GAMM</name>
<proteinExistence type="predicted"/>
<reference evidence="2" key="1">
    <citation type="submission" date="2020-03" db="EMBL/GenBank/DDBJ databases">
        <authorList>
            <person name="Guo F."/>
        </authorList>
    </citation>
    <scope>NUCLEOTIDE SEQUENCE</scope>
    <source>
        <strain evidence="2">JCM 30134</strain>
    </source>
</reference>
<comment type="caution">
    <text evidence="2">The sequence shown here is derived from an EMBL/GenBank/DDBJ whole genome shotgun (WGS) entry which is preliminary data.</text>
</comment>
<accession>A0A9E5JVC5</accession>
<dbReference type="SUPFAM" id="SSF51735">
    <property type="entry name" value="NAD(P)-binding Rossmann-fold domains"/>
    <property type="match status" value="1"/>
</dbReference>
<evidence type="ECO:0000256" key="1">
    <source>
        <dbReference type="ARBA" id="ARBA00023002"/>
    </source>
</evidence>
<dbReference type="Proteomes" id="UP000787472">
    <property type="component" value="Unassembled WGS sequence"/>
</dbReference>